<evidence type="ECO:0000313" key="7">
    <source>
        <dbReference type="Proteomes" id="UP000184356"/>
    </source>
</evidence>
<dbReference type="HAMAP" id="MF_01341">
    <property type="entry name" value="Ribosomal_uL15"/>
    <property type="match status" value="1"/>
</dbReference>
<evidence type="ECO:0000256" key="1">
    <source>
        <dbReference type="ARBA" id="ARBA00007320"/>
    </source>
</evidence>
<dbReference type="Gene3D" id="3.100.10.10">
    <property type="match status" value="1"/>
</dbReference>
<dbReference type="InterPro" id="IPR021131">
    <property type="entry name" value="Ribosomal_uL15/eL18"/>
</dbReference>
<feature type="domain" description="Large ribosomal subunit protein uL15/eL18" evidence="5">
    <location>
        <begin position="209"/>
        <end position="236"/>
    </location>
</feature>
<dbReference type="GO" id="GO:0005762">
    <property type="term" value="C:mitochondrial large ribosomal subunit"/>
    <property type="evidence" value="ECO:0007669"/>
    <property type="project" value="TreeGrafter"/>
</dbReference>
<dbReference type="SUPFAM" id="SSF52080">
    <property type="entry name" value="Ribosomal proteins L15p and L18e"/>
    <property type="match status" value="2"/>
</dbReference>
<dbReference type="Pfam" id="PF00828">
    <property type="entry name" value="Ribosomal_L27A"/>
    <property type="match status" value="2"/>
</dbReference>
<feature type="region of interest" description="Disordered" evidence="4">
    <location>
        <begin position="44"/>
        <end position="88"/>
    </location>
</feature>
<dbReference type="EMBL" id="KV878582">
    <property type="protein sequence ID" value="OJJ63608.1"/>
    <property type="molecule type" value="Genomic_DNA"/>
</dbReference>
<dbReference type="InterPro" id="IPR036227">
    <property type="entry name" value="Ribosomal_uL15/eL18_sf"/>
</dbReference>
<evidence type="ECO:0000256" key="3">
    <source>
        <dbReference type="ARBA" id="ARBA00023274"/>
    </source>
</evidence>
<name>A0A1L9TW66_9EURO</name>
<evidence type="ECO:0000313" key="6">
    <source>
        <dbReference type="EMBL" id="OJJ63608.1"/>
    </source>
</evidence>
<proteinExistence type="inferred from homology"/>
<dbReference type="GO" id="GO:0003735">
    <property type="term" value="F:structural constituent of ribosome"/>
    <property type="evidence" value="ECO:0007669"/>
    <property type="project" value="InterPro"/>
</dbReference>
<dbReference type="VEuPathDB" id="FungiDB:ASPSYDRAFT_166426"/>
<keyword evidence="7" id="KW-1185">Reference proteome</keyword>
<dbReference type="OrthoDB" id="361383at2759"/>
<evidence type="ECO:0000256" key="4">
    <source>
        <dbReference type="SAM" id="MobiDB-lite"/>
    </source>
</evidence>
<organism evidence="6 7">
    <name type="scientific">Aspergillus sydowii CBS 593.65</name>
    <dbReference type="NCBI Taxonomy" id="1036612"/>
    <lineage>
        <taxon>Eukaryota</taxon>
        <taxon>Fungi</taxon>
        <taxon>Dikarya</taxon>
        <taxon>Ascomycota</taxon>
        <taxon>Pezizomycotina</taxon>
        <taxon>Eurotiomycetes</taxon>
        <taxon>Eurotiomycetidae</taxon>
        <taxon>Eurotiales</taxon>
        <taxon>Aspergillaceae</taxon>
        <taxon>Aspergillus</taxon>
        <taxon>Aspergillus subgen. Nidulantes</taxon>
    </lineage>
</organism>
<keyword evidence="2" id="KW-0689">Ribosomal protein</keyword>
<dbReference type="PANTHER" id="PTHR12934:SF11">
    <property type="entry name" value="LARGE RIBOSOMAL SUBUNIT PROTEIN UL15M"/>
    <property type="match status" value="1"/>
</dbReference>
<evidence type="ECO:0000259" key="5">
    <source>
        <dbReference type="Pfam" id="PF00828"/>
    </source>
</evidence>
<feature type="domain" description="Large ribosomal subunit protein uL15/eL18" evidence="5">
    <location>
        <begin position="113"/>
        <end position="167"/>
    </location>
</feature>
<dbReference type="RefSeq" id="XP_040707414.1">
    <property type="nucleotide sequence ID" value="XM_040843372.1"/>
</dbReference>
<dbReference type="PANTHER" id="PTHR12934">
    <property type="entry name" value="50S RIBOSOMAL PROTEIN L15"/>
    <property type="match status" value="1"/>
</dbReference>
<gene>
    <name evidence="6" type="ORF">ASPSYDRAFT_166426</name>
</gene>
<feature type="compositionally biased region" description="Low complexity" evidence="4">
    <location>
        <begin position="168"/>
        <end position="196"/>
    </location>
</feature>
<keyword evidence="3" id="KW-0687">Ribonucleoprotein</keyword>
<feature type="region of interest" description="Disordered" evidence="4">
    <location>
        <begin position="162"/>
        <end position="199"/>
    </location>
</feature>
<accession>A0A1L9TW66</accession>
<dbReference type="NCBIfam" id="TIGR01071">
    <property type="entry name" value="rplO_bact"/>
    <property type="match status" value="1"/>
</dbReference>
<dbReference type="Proteomes" id="UP000184356">
    <property type="component" value="Unassembled WGS sequence"/>
</dbReference>
<dbReference type="InterPro" id="IPR030878">
    <property type="entry name" value="Ribosomal_uL15"/>
</dbReference>
<dbReference type="STRING" id="1036612.A0A1L9TW66"/>
<evidence type="ECO:0000256" key="2">
    <source>
        <dbReference type="ARBA" id="ARBA00022980"/>
    </source>
</evidence>
<reference evidence="7" key="1">
    <citation type="journal article" date="2017" name="Genome Biol.">
        <title>Comparative genomics reveals high biological diversity and specific adaptations in the industrially and medically important fungal genus Aspergillus.</title>
        <authorList>
            <person name="de Vries R.P."/>
            <person name="Riley R."/>
            <person name="Wiebenga A."/>
            <person name="Aguilar-Osorio G."/>
            <person name="Amillis S."/>
            <person name="Uchima C.A."/>
            <person name="Anderluh G."/>
            <person name="Asadollahi M."/>
            <person name="Askin M."/>
            <person name="Barry K."/>
            <person name="Battaglia E."/>
            <person name="Bayram O."/>
            <person name="Benocci T."/>
            <person name="Braus-Stromeyer S.A."/>
            <person name="Caldana C."/>
            <person name="Canovas D."/>
            <person name="Cerqueira G.C."/>
            <person name="Chen F."/>
            <person name="Chen W."/>
            <person name="Choi C."/>
            <person name="Clum A."/>
            <person name="Dos Santos R.A."/>
            <person name="Damasio A.R."/>
            <person name="Diallinas G."/>
            <person name="Emri T."/>
            <person name="Fekete E."/>
            <person name="Flipphi M."/>
            <person name="Freyberg S."/>
            <person name="Gallo A."/>
            <person name="Gournas C."/>
            <person name="Habgood R."/>
            <person name="Hainaut M."/>
            <person name="Harispe M.L."/>
            <person name="Henrissat B."/>
            <person name="Hilden K.S."/>
            <person name="Hope R."/>
            <person name="Hossain A."/>
            <person name="Karabika E."/>
            <person name="Karaffa L."/>
            <person name="Karanyi Z."/>
            <person name="Krasevec N."/>
            <person name="Kuo A."/>
            <person name="Kusch H."/>
            <person name="LaButti K."/>
            <person name="Lagendijk E.L."/>
            <person name="Lapidus A."/>
            <person name="Levasseur A."/>
            <person name="Lindquist E."/>
            <person name="Lipzen A."/>
            <person name="Logrieco A.F."/>
            <person name="MacCabe A."/>
            <person name="Maekelae M.R."/>
            <person name="Malavazi I."/>
            <person name="Melin P."/>
            <person name="Meyer V."/>
            <person name="Mielnichuk N."/>
            <person name="Miskei M."/>
            <person name="Molnar A.P."/>
            <person name="Mule G."/>
            <person name="Ngan C.Y."/>
            <person name="Orejas M."/>
            <person name="Orosz E."/>
            <person name="Ouedraogo J.P."/>
            <person name="Overkamp K.M."/>
            <person name="Park H.-S."/>
            <person name="Perrone G."/>
            <person name="Piumi F."/>
            <person name="Punt P.J."/>
            <person name="Ram A.F."/>
            <person name="Ramon A."/>
            <person name="Rauscher S."/>
            <person name="Record E."/>
            <person name="Riano-Pachon D.M."/>
            <person name="Robert V."/>
            <person name="Roehrig J."/>
            <person name="Ruller R."/>
            <person name="Salamov A."/>
            <person name="Salih N.S."/>
            <person name="Samson R.A."/>
            <person name="Sandor E."/>
            <person name="Sanguinetti M."/>
            <person name="Schuetze T."/>
            <person name="Sepcic K."/>
            <person name="Shelest E."/>
            <person name="Sherlock G."/>
            <person name="Sophianopoulou V."/>
            <person name="Squina F.M."/>
            <person name="Sun H."/>
            <person name="Susca A."/>
            <person name="Todd R.B."/>
            <person name="Tsang A."/>
            <person name="Unkles S.E."/>
            <person name="van de Wiele N."/>
            <person name="van Rossen-Uffink D."/>
            <person name="Oliveira J.V."/>
            <person name="Vesth T.C."/>
            <person name="Visser J."/>
            <person name="Yu J.-H."/>
            <person name="Zhou M."/>
            <person name="Andersen M.R."/>
            <person name="Archer D.B."/>
            <person name="Baker S.E."/>
            <person name="Benoit I."/>
            <person name="Brakhage A.A."/>
            <person name="Braus G.H."/>
            <person name="Fischer R."/>
            <person name="Frisvad J.C."/>
            <person name="Goldman G.H."/>
            <person name="Houbraken J."/>
            <person name="Oakley B."/>
            <person name="Pocsi I."/>
            <person name="Scazzocchio C."/>
            <person name="Seiboth B."/>
            <person name="vanKuyk P.A."/>
            <person name="Wortman J."/>
            <person name="Dyer P.S."/>
            <person name="Grigoriev I.V."/>
        </authorList>
    </citation>
    <scope>NUCLEOTIDE SEQUENCE [LARGE SCALE GENOMIC DNA]</scope>
    <source>
        <strain evidence="7">CBS 593.65</strain>
    </source>
</reference>
<dbReference type="GeneID" id="63759445"/>
<dbReference type="InterPro" id="IPR005749">
    <property type="entry name" value="Ribosomal_uL15_bac-type"/>
</dbReference>
<dbReference type="AlphaFoldDB" id="A0A1L9TW66"/>
<dbReference type="GO" id="GO:0006412">
    <property type="term" value="P:translation"/>
    <property type="evidence" value="ECO:0007669"/>
    <property type="project" value="InterPro"/>
</dbReference>
<protein>
    <recommendedName>
        <fullName evidence="5">Large ribosomal subunit protein uL15/eL18 domain-containing protein</fullName>
    </recommendedName>
</protein>
<sequence length="364" mass="39239">MPPRLQILPLHLRSILPRPNLAQPSQLSLCAPSQSRNAHILASLSDNPGAYNKRIRRGRGPASGKGKTSGRGHKGQGQHGKVPAGFNGGQTPEIIVHGERGFNNIFALDLAPANLDRIQEWIDQGRIDPTKPITVRELAQSKCIHSSKEGVKLLARGIDSPAKSTFKSSTTQQSSTTTTAAAATETQPQSEAQSAAAEEEALVEEKTVLKQPIHLVVSRASASAIAAVEAAGGSVTTRFYTKASIARIMKRETHPFLSTQWAEESGNAALHAAAGLDFSSAADAAVAGAMETKVMSEKGLKYRLPDPTKRRDIEYYRDPAHRGYLSHLLKPLEGPSLFFRSPVERKSAAGTAKKEKVLPENRLW</sequence>
<comment type="similarity">
    <text evidence="1">Belongs to the universal ribosomal protein uL15 family.</text>
</comment>